<reference evidence="9" key="1">
    <citation type="submission" date="2025-08" db="UniProtKB">
        <authorList>
            <consortium name="RefSeq"/>
        </authorList>
    </citation>
    <scope>IDENTIFICATION</scope>
    <source>
        <tissue evidence="9">Leaves</tissue>
    </source>
</reference>
<keyword evidence="4" id="KW-0472">Membrane</keyword>
<proteinExistence type="predicted"/>
<dbReference type="GO" id="GO:0005886">
    <property type="term" value="C:plasma membrane"/>
    <property type="evidence" value="ECO:0007669"/>
    <property type="project" value="UniProtKB-SubCell"/>
</dbReference>
<keyword evidence="3" id="KW-0175">Coiled coil</keyword>
<dbReference type="STRING" id="51240.A0A2I4G6B8"/>
<dbReference type="AlphaFoldDB" id="A0A2I4G6B8"/>
<dbReference type="PANTHER" id="PTHR35129:SF6">
    <property type="entry name" value="G PROTEIN GAMMA DOMAIN-CONTAINING PROTEIN"/>
    <property type="match status" value="1"/>
</dbReference>
<keyword evidence="8" id="KW-1185">Reference proteome</keyword>
<dbReference type="Pfam" id="PF00631">
    <property type="entry name" value="G-gamma"/>
    <property type="match status" value="1"/>
</dbReference>
<evidence type="ECO:0000256" key="2">
    <source>
        <dbReference type="ARBA" id="ARBA00022475"/>
    </source>
</evidence>
<dbReference type="GeneID" id="109005101"/>
<feature type="region of interest" description="Disordered" evidence="6">
    <location>
        <begin position="58"/>
        <end position="80"/>
    </location>
</feature>
<feature type="domain" description="G protein gamma" evidence="7">
    <location>
        <begin position="34"/>
        <end position="108"/>
    </location>
</feature>
<dbReference type="InterPro" id="IPR045878">
    <property type="entry name" value="GG1/2"/>
</dbReference>
<dbReference type="OrthoDB" id="1934467at2759"/>
<organism evidence="8 9">
    <name type="scientific">Juglans regia</name>
    <name type="common">English walnut</name>
    <dbReference type="NCBI Taxonomy" id="51240"/>
    <lineage>
        <taxon>Eukaryota</taxon>
        <taxon>Viridiplantae</taxon>
        <taxon>Streptophyta</taxon>
        <taxon>Embryophyta</taxon>
        <taxon>Tracheophyta</taxon>
        <taxon>Spermatophyta</taxon>
        <taxon>Magnoliopsida</taxon>
        <taxon>eudicotyledons</taxon>
        <taxon>Gunneridae</taxon>
        <taxon>Pentapetalae</taxon>
        <taxon>rosids</taxon>
        <taxon>fabids</taxon>
        <taxon>Fagales</taxon>
        <taxon>Juglandaceae</taxon>
        <taxon>Juglans</taxon>
    </lineage>
</organism>
<accession>A0A2I4G6B8</accession>
<gene>
    <name evidence="9" type="primary">LOC109005101</name>
</gene>
<dbReference type="GO" id="GO:0007186">
    <property type="term" value="P:G protein-coupled receptor signaling pathway"/>
    <property type="evidence" value="ECO:0007669"/>
    <property type="project" value="InterPro"/>
</dbReference>
<keyword evidence="5" id="KW-0807">Transducer</keyword>
<dbReference type="Proteomes" id="UP000235220">
    <property type="component" value="Chromosome 12"/>
</dbReference>
<dbReference type="KEGG" id="jre:109005101"/>
<evidence type="ECO:0000256" key="1">
    <source>
        <dbReference type="ARBA" id="ARBA00004236"/>
    </source>
</evidence>
<dbReference type="SMART" id="SM01224">
    <property type="entry name" value="G_gamma"/>
    <property type="match status" value="1"/>
</dbReference>
<evidence type="ECO:0000256" key="6">
    <source>
        <dbReference type="SAM" id="MobiDB-lite"/>
    </source>
</evidence>
<evidence type="ECO:0000313" key="8">
    <source>
        <dbReference type="Proteomes" id="UP000235220"/>
    </source>
</evidence>
<evidence type="ECO:0000313" key="9">
    <source>
        <dbReference type="RefSeq" id="XP_018839433.1"/>
    </source>
</evidence>
<evidence type="ECO:0000259" key="7">
    <source>
        <dbReference type="SMART" id="SM01224"/>
    </source>
</evidence>
<dbReference type="InterPro" id="IPR015898">
    <property type="entry name" value="G-protein_gamma-like_dom"/>
</dbReference>
<dbReference type="RefSeq" id="XP_018839433.1">
    <property type="nucleotide sequence ID" value="XM_018983888.2"/>
</dbReference>
<comment type="subcellular location">
    <subcellularLocation>
        <location evidence="1">Cell membrane</location>
    </subcellularLocation>
</comment>
<evidence type="ECO:0000256" key="5">
    <source>
        <dbReference type="ARBA" id="ARBA00023224"/>
    </source>
</evidence>
<name>A0A2I4G6B8_JUGRE</name>
<keyword evidence="2" id="KW-1003">Cell membrane</keyword>
<dbReference type="PANTHER" id="PTHR35129">
    <property type="entry name" value="GUANINE NUCLEOTIDE-BINDING PROTEIN SUBUNIT GAMMA 1"/>
    <property type="match status" value="1"/>
</dbReference>
<sequence length="108" mass="12533">MLMMQSGRSGSARPITHLDYSLSAFDTRGKHRIQAEIKRLEQEARFLEEELEQLEKMESASSSCKEMLSNVEPRPDPLLPMTNGPINPFWDRWFEGPQDSKGCRCWIF</sequence>
<evidence type="ECO:0000256" key="4">
    <source>
        <dbReference type="ARBA" id="ARBA00023136"/>
    </source>
</evidence>
<evidence type="ECO:0000256" key="3">
    <source>
        <dbReference type="ARBA" id="ARBA00023054"/>
    </source>
</evidence>
<protein>
    <submittedName>
        <fullName evidence="9">Guanine nucleotide-binding protein subunit gamma 2-like isoform X2</fullName>
    </submittedName>
</protein>